<gene>
    <name evidence="3" type="ORF">E8P82_11305</name>
</gene>
<feature type="transmembrane region" description="Helical" evidence="1">
    <location>
        <begin position="125"/>
        <end position="142"/>
    </location>
</feature>
<feature type="transmembrane region" description="Helical" evidence="1">
    <location>
        <begin position="26"/>
        <end position="49"/>
    </location>
</feature>
<organism evidence="3 4">
    <name type="scientific">Arthrobacter echini</name>
    <dbReference type="NCBI Taxonomy" id="1529066"/>
    <lineage>
        <taxon>Bacteria</taxon>
        <taxon>Bacillati</taxon>
        <taxon>Actinomycetota</taxon>
        <taxon>Actinomycetes</taxon>
        <taxon>Micrococcales</taxon>
        <taxon>Micrococcaceae</taxon>
        <taxon>Arthrobacter</taxon>
    </lineage>
</organism>
<dbReference type="AlphaFoldDB" id="A0A4S5E370"/>
<evidence type="ECO:0000259" key="2">
    <source>
        <dbReference type="Pfam" id="PF07331"/>
    </source>
</evidence>
<evidence type="ECO:0000256" key="1">
    <source>
        <dbReference type="SAM" id="Phobius"/>
    </source>
</evidence>
<reference evidence="3 4" key="1">
    <citation type="submission" date="2019-04" db="EMBL/GenBank/DDBJ databases">
        <authorList>
            <person name="Liu Q."/>
            <person name="Xin Y.-H."/>
        </authorList>
    </citation>
    <scope>NUCLEOTIDE SEQUENCE [LARGE SCALE GENOMIC DNA]</scope>
    <source>
        <strain evidence="3 4">AM23</strain>
    </source>
</reference>
<feature type="transmembrane region" description="Helical" evidence="1">
    <location>
        <begin position="101"/>
        <end position="119"/>
    </location>
</feature>
<feature type="transmembrane region" description="Helical" evidence="1">
    <location>
        <begin position="61"/>
        <end position="80"/>
    </location>
</feature>
<protein>
    <submittedName>
        <fullName evidence="3">Tripartite tricarboxylate transporter TctB family protein</fullName>
    </submittedName>
</protein>
<name>A0A4S5E370_9MICC</name>
<feature type="domain" description="DUF1468" evidence="2">
    <location>
        <begin position="30"/>
        <end position="172"/>
    </location>
</feature>
<sequence length="180" mass="19157">MSLPDSGPSGAHALVRQETRPGAGMLGLRIAAVVILLGAAVVLIDAIRISISGGFGPQQPGFFPLIVGIGLVGFGVAFLVRSTLKPDRALVEQADEEHRDTHWRTLWTVVVALLVYVAVLDPLGYIIATSIFFVGIARVAGSRRLIRDVIIAVLFSAAVYFGFTELLGVRLPDGLLETVL</sequence>
<keyword evidence="1" id="KW-0812">Transmembrane</keyword>
<dbReference type="InterPro" id="IPR009936">
    <property type="entry name" value="DUF1468"/>
</dbReference>
<evidence type="ECO:0000313" key="4">
    <source>
        <dbReference type="Proteomes" id="UP000305233"/>
    </source>
</evidence>
<feature type="transmembrane region" description="Helical" evidence="1">
    <location>
        <begin position="149"/>
        <end position="171"/>
    </location>
</feature>
<proteinExistence type="predicted"/>
<keyword evidence="4" id="KW-1185">Reference proteome</keyword>
<keyword evidence="1" id="KW-1133">Transmembrane helix</keyword>
<evidence type="ECO:0000313" key="3">
    <source>
        <dbReference type="EMBL" id="THJ65858.1"/>
    </source>
</evidence>
<keyword evidence="1" id="KW-0472">Membrane</keyword>
<dbReference type="Proteomes" id="UP000305233">
    <property type="component" value="Unassembled WGS sequence"/>
</dbReference>
<dbReference type="EMBL" id="SSWH01000009">
    <property type="protein sequence ID" value="THJ65858.1"/>
    <property type="molecule type" value="Genomic_DNA"/>
</dbReference>
<dbReference type="RefSeq" id="WP_136454968.1">
    <property type="nucleotide sequence ID" value="NZ_SSWH01000009.1"/>
</dbReference>
<comment type="caution">
    <text evidence="3">The sequence shown here is derived from an EMBL/GenBank/DDBJ whole genome shotgun (WGS) entry which is preliminary data.</text>
</comment>
<accession>A0A4S5E370</accession>
<dbReference type="Pfam" id="PF07331">
    <property type="entry name" value="TctB"/>
    <property type="match status" value="1"/>
</dbReference>
<dbReference type="OrthoDB" id="5119225at2"/>